<reference evidence="2 3" key="1">
    <citation type="submission" date="2020-08" db="EMBL/GenBank/DDBJ databases">
        <title>Genomic Encyclopedia of Type Strains, Phase IV (KMG-IV): sequencing the most valuable type-strain genomes for metagenomic binning, comparative biology and taxonomic classification.</title>
        <authorList>
            <person name="Goeker M."/>
        </authorList>
    </citation>
    <scope>NUCLEOTIDE SEQUENCE [LARGE SCALE GENOMIC DNA]</scope>
    <source>
        <strain evidence="2 3">YIM 65646</strain>
    </source>
</reference>
<sequence>MSTRRIELDPQLAWCRPGERLLTRAKPTGHIGSSVAGEVTAPHEPRSATPQPVDPAPPLPLPTASVAEGRFHDDEWVHDPTLWGWVHAESPDRLAVRLADPLTAGRGEVTLLLSTRRIAVARTHQPFTVWFEADVRHVTAVRPFGLLGGGGQREFLRADFADRSVLLWQVNRVRKEARDVRTALGL</sequence>
<evidence type="ECO:0000313" key="3">
    <source>
        <dbReference type="Proteomes" id="UP000548476"/>
    </source>
</evidence>
<dbReference type="RefSeq" id="WP_184791540.1">
    <property type="nucleotide sequence ID" value="NZ_BONT01000060.1"/>
</dbReference>
<protein>
    <submittedName>
        <fullName evidence="2">Uncharacterized protein</fullName>
    </submittedName>
</protein>
<dbReference type="Proteomes" id="UP000548476">
    <property type="component" value="Unassembled WGS sequence"/>
</dbReference>
<comment type="caution">
    <text evidence="2">The sequence shown here is derived from an EMBL/GenBank/DDBJ whole genome shotgun (WGS) entry which is preliminary data.</text>
</comment>
<dbReference type="AlphaFoldDB" id="A0A841FZ14"/>
<gene>
    <name evidence="2" type="ORF">HNR73_006648</name>
</gene>
<dbReference type="EMBL" id="JACHGT010000018">
    <property type="protein sequence ID" value="MBB6038762.1"/>
    <property type="molecule type" value="Genomic_DNA"/>
</dbReference>
<evidence type="ECO:0000313" key="2">
    <source>
        <dbReference type="EMBL" id="MBB6038762.1"/>
    </source>
</evidence>
<keyword evidence="3" id="KW-1185">Reference proteome</keyword>
<proteinExistence type="predicted"/>
<name>A0A841FZ14_9ACTN</name>
<organism evidence="2 3">
    <name type="scientific">Phytomonospora endophytica</name>
    <dbReference type="NCBI Taxonomy" id="714109"/>
    <lineage>
        <taxon>Bacteria</taxon>
        <taxon>Bacillati</taxon>
        <taxon>Actinomycetota</taxon>
        <taxon>Actinomycetes</taxon>
        <taxon>Micromonosporales</taxon>
        <taxon>Micromonosporaceae</taxon>
        <taxon>Phytomonospora</taxon>
    </lineage>
</organism>
<evidence type="ECO:0000256" key="1">
    <source>
        <dbReference type="SAM" id="MobiDB-lite"/>
    </source>
</evidence>
<feature type="region of interest" description="Disordered" evidence="1">
    <location>
        <begin position="29"/>
        <end position="58"/>
    </location>
</feature>
<accession>A0A841FZ14</accession>